<evidence type="ECO:0000259" key="6">
    <source>
        <dbReference type="PROSITE" id="PS51698"/>
    </source>
</evidence>
<feature type="compositionally biased region" description="Acidic residues" evidence="3">
    <location>
        <begin position="1179"/>
        <end position="1191"/>
    </location>
</feature>
<dbReference type="Pfam" id="PF00179">
    <property type="entry name" value="UQ_con"/>
    <property type="match status" value="1"/>
</dbReference>
<dbReference type="GO" id="GO:0003755">
    <property type="term" value="F:peptidyl-prolyl cis-trans isomerase activity"/>
    <property type="evidence" value="ECO:0007669"/>
    <property type="project" value="UniProtKB-KW"/>
</dbReference>
<dbReference type="EMBL" id="JAULSV010000002">
    <property type="protein sequence ID" value="KAK0652494.1"/>
    <property type="molecule type" value="Genomic_DNA"/>
</dbReference>
<evidence type="ECO:0000256" key="2">
    <source>
        <dbReference type="ARBA" id="ARBA00023110"/>
    </source>
</evidence>
<dbReference type="SMART" id="SM00212">
    <property type="entry name" value="UBCc"/>
    <property type="match status" value="1"/>
</dbReference>
<dbReference type="CDD" id="cd16655">
    <property type="entry name" value="RING-Ubox_WDSUB1-like"/>
    <property type="match status" value="1"/>
</dbReference>
<protein>
    <recommendedName>
        <fullName evidence="1">peptidylprolyl isomerase</fullName>
        <ecNumber evidence="1">5.2.1.8</ecNumber>
    </recommendedName>
</protein>
<dbReference type="Gene3D" id="3.30.40.10">
    <property type="entry name" value="Zinc/RING finger domain, C3HC4 (zinc finger)"/>
    <property type="match status" value="1"/>
</dbReference>
<keyword evidence="2" id="KW-0697">Rotamase</keyword>
<dbReference type="InterPro" id="IPR000608">
    <property type="entry name" value="UBC"/>
</dbReference>
<feature type="region of interest" description="Disordered" evidence="3">
    <location>
        <begin position="1178"/>
        <end position="1201"/>
    </location>
</feature>
<dbReference type="Gene3D" id="3.10.110.10">
    <property type="entry name" value="Ubiquitin Conjugating Enzyme"/>
    <property type="match status" value="1"/>
</dbReference>
<accession>A0AA39YHN2</accession>
<dbReference type="InterPro" id="IPR013083">
    <property type="entry name" value="Znf_RING/FYVE/PHD"/>
</dbReference>
<dbReference type="SUPFAM" id="SSF54495">
    <property type="entry name" value="UBC-like"/>
    <property type="match status" value="1"/>
</dbReference>
<keyword evidence="8" id="KW-1185">Reference proteome</keyword>
<organism evidence="7 8">
    <name type="scientific">Cercophora newfieldiana</name>
    <dbReference type="NCBI Taxonomy" id="92897"/>
    <lineage>
        <taxon>Eukaryota</taxon>
        <taxon>Fungi</taxon>
        <taxon>Dikarya</taxon>
        <taxon>Ascomycota</taxon>
        <taxon>Pezizomycotina</taxon>
        <taxon>Sordariomycetes</taxon>
        <taxon>Sordariomycetidae</taxon>
        <taxon>Sordariales</taxon>
        <taxon>Lasiosphaeriaceae</taxon>
        <taxon>Cercophora</taxon>
    </lineage>
</organism>
<dbReference type="Pfam" id="PF00092">
    <property type="entry name" value="VWA"/>
    <property type="match status" value="1"/>
</dbReference>
<name>A0AA39YHN2_9PEZI</name>
<feature type="domain" description="VWFA" evidence="5">
    <location>
        <begin position="1202"/>
        <end position="1389"/>
    </location>
</feature>
<dbReference type="CDD" id="cd00198">
    <property type="entry name" value="vWFA"/>
    <property type="match status" value="1"/>
</dbReference>
<comment type="caution">
    <text evidence="7">The sequence shown here is derived from an EMBL/GenBank/DDBJ whole genome shotgun (WGS) entry which is preliminary data.</text>
</comment>
<proteinExistence type="predicted"/>
<evidence type="ECO:0000259" key="4">
    <source>
        <dbReference type="PROSITE" id="PS50127"/>
    </source>
</evidence>
<dbReference type="InterPro" id="IPR016135">
    <property type="entry name" value="UBQ-conjugating_enzyme/RWD"/>
</dbReference>
<evidence type="ECO:0000256" key="3">
    <source>
        <dbReference type="SAM" id="MobiDB-lite"/>
    </source>
</evidence>
<dbReference type="PROSITE" id="PS50234">
    <property type="entry name" value="VWFA"/>
    <property type="match status" value="1"/>
</dbReference>
<feature type="domain" description="U-box" evidence="6">
    <location>
        <begin position="901"/>
        <end position="974"/>
    </location>
</feature>
<evidence type="ECO:0000259" key="5">
    <source>
        <dbReference type="PROSITE" id="PS50234"/>
    </source>
</evidence>
<dbReference type="PROSITE" id="PS50127">
    <property type="entry name" value="UBC_2"/>
    <property type="match status" value="1"/>
</dbReference>
<dbReference type="Pfam" id="PF04564">
    <property type="entry name" value="U-box"/>
    <property type="match status" value="1"/>
</dbReference>
<dbReference type="InterPro" id="IPR036465">
    <property type="entry name" value="vWFA_dom_sf"/>
</dbReference>
<dbReference type="PROSITE" id="PS51698">
    <property type="entry name" value="U_BOX"/>
    <property type="match status" value="1"/>
</dbReference>
<feature type="compositionally biased region" description="Acidic residues" evidence="3">
    <location>
        <begin position="730"/>
        <end position="745"/>
    </location>
</feature>
<dbReference type="Gene3D" id="3.40.50.410">
    <property type="entry name" value="von Willebrand factor, type A domain"/>
    <property type="match status" value="1"/>
</dbReference>
<evidence type="ECO:0000313" key="8">
    <source>
        <dbReference type="Proteomes" id="UP001174936"/>
    </source>
</evidence>
<dbReference type="EC" id="5.2.1.8" evidence="1"/>
<feature type="region of interest" description="Disordered" evidence="3">
    <location>
        <begin position="726"/>
        <end position="745"/>
    </location>
</feature>
<dbReference type="SMART" id="SM00327">
    <property type="entry name" value="VWA"/>
    <property type="match status" value="1"/>
</dbReference>
<dbReference type="InterPro" id="IPR002035">
    <property type="entry name" value="VWF_A"/>
</dbReference>
<dbReference type="SUPFAM" id="SSF57850">
    <property type="entry name" value="RING/U-box"/>
    <property type="match status" value="1"/>
</dbReference>
<evidence type="ECO:0000256" key="1">
    <source>
        <dbReference type="ARBA" id="ARBA00013194"/>
    </source>
</evidence>
<gene>
    <name evidence="7" type="ORF">B0T16DRAFT_387747</name>
</gene>
<dbReference type="Proteomes" id="UP001174936">
    <property type="component" value="Unassembled WGS sequence"/>
</dbReference>
<dbReference type="GO" id="GO:0004842">
    <property type="term" value="F:ubiquitin-protein transferase activity"/>
    <property type="evidence" value="ECO:0007669"/>
    <property type="project" value="InterPro"/>
</dbReference>
<dbReference type="SMART" id="SM00504">
    <property type="entry name" value="Ubox"/>
    <property type="match status" value="1"/>
</dbReference>
<keyword evidence="2" id="KW-0413">Isomerase</keyword>
<feature type="domain" description="UBC core" evidence="4">
    <location>
        <begin position="1470"/>
        <end position="1616"/>
    </location>
</feature>
<dbReference type="GO" id="GO:0016567">
    <property type="term" value="P:protein ubiquitination"/>
    <property type="evidence" value="ECO:0007669"/>
    <property type="project" value="InterPro"/>
</dbReference>
<reference evidence="7" key="1">
    <citation type="submission" date="2023-06" db="EMBL/GenBank/DDBJ databases">
        <title>Genome-scale phylogeny and comparative genomics of the fungal order Sordariales.</title>
        <authorList>
            <consortium name="Lawrence Berkeley National Laboratory"/>
            <person name="Hensen N."/>
            <person name="Bonometti L."/>
            <person name="Westerberg I."/>
            <person name="Brannstrom I.O."/>
            <person name="Guillou S."/>
            <person name="Cros-Aarteil S."/>
            <person name="Calhoun S."/>
            <person name="Haridas S."/>
            <person name="Kuo A."/>
            <person name="Mondo S."/>
            <person name="Pangilinan J."/>
            <person name="Riley R."/>
            <person name="Labutti K."/>
            <person name="Andreopoulos B."/>
            <person name="Lipzen A."/>
            <person name="Chen C."/>
            <person name="Yanf M."/>
            <person name="Daum C."/>
            <person name="Ng V."/>
            <person name="Clum A."/>
            <person name="Steindorff A."/>
            <person name="Ohm R."/>
            <person name="Martin F."/>
            <person name="Silar P."/>
            <person name="Natvig D."/>
            <person name="Lalanne C."/>
            <person name="Gautier V."/>
            <person name="Ament-Velasquez S.L."/>
            <person name="Kruys A."/>
            <person name="Hutchinson M.I."/>
            <person name="Powell A.J."/>
            <person name="Barry K."/>
            <person name="Miller A.N."/>
            <person name="Grigoriev I.V."/>
            <person name="Debuchy R."/>
            <person name="Gladieux P."/>
            <person name="Thoren M.H."/>
            <person name="Johannesson H."/>
        </authorList>
    </citation>
    <scope>NUCLEOTIDE SEQUENCE</scope>
    <source>
        <strain evidence="7">SMH2532-1</strain>
    </source>
</reference>
<dbReference type="PANTHER" id="PTHR24068">
    <property type="entry name" value="UBIQUITIN-CONJUGATING ENZYME E2"/>
    <property type="match status" value="1"/>
</dbReference>
<feature type="region of interest" description="Disordered" evidence="3">
    <location>
        <begin position="103"/>
        <end position="133"/>
    </location>
</feature>
<sequence>MSAQKSGPAGTRPPTRRYKVNFVAVGGREEKILVPCDPNSTVASLGDEIARRLFRAGFPVDVARLQLRLDSSTGPLLDHDDSVGSVLFDPATETIFALDTGADSTASQLKPPGGTSEPGPWNTAGSSIEQEDMNSGNVPIKVRILTPALARANQDARDVPVLPATFSPQTTLGQLYERTSQHLGLPRVMHSKSASESRVHRECNCSLARAVQEETLFRTRPEASATNRVLVIHSRNVVEPIECASNEEAAVTEGVRARYGARPGFDLGTKTLRFFAPQPSRPAIVTICSAKRHQRYEPANEVSTRPHTTLDLHTTESPIRTRNFDLTLEELGLVDLANDGVLTIFAVCRSSSGTPKPLQGQDAIYLDGPHWELPVKQTERGMAMFLSSLRMAVHLISRGQKANQTEALHDSALHMLHVLTRFPPAVRAMHILLEGSVPMEEECSALIQACHGVVVDMIATSVIRGKPKRTLEGSRLFFSAVLSKAREFALKRDETAMFPYISALKSVNLTNSETMEPIAFPVDTFLGLMEQGCFDALKSGIIEFTEDDLNNSLDEIALDGRTKRAASLCDGALLTNTMFDMDVLYSSSRYRDGFDEAQVIDPGDLANILQWHAVAGFRVAAPAALGTSESPVLTLDRDGSLAVYLGRKSCGTPGQDYVIFRPTQGGDCDVDISIIAQLLEPIIATRVADGTAIFDGEFHAVQRRSDKPDEILMICVDCSGSMKESAGFVDTEDEEDADDGGESEEDALLDDIRQNEEFVGSLNDQKEALQAHESFDDMVQAVRSCSHAVQLSASAALIKRVADFAVLALMHKMERLETIERRVWRDYSGERRQLQDEIKGLRSHIAGILTHQSALSEFLIYRGCWSAEPRQPWKWTTGSAIPNIQSGAGQDDLASAALDLTVPYELRCPMTQDLFQEPMTTQDGHTYEAAAIRKWFRIAQTSPLTGLGLSSTQLSVNRTMSLRVNKWVEGTELMPETPTSRSSTRRRTLSAVRINFLSPLAQFTRIVPLSTPNSALYELAFRGLRGQYPGFTLDHSGTPIGPDDTPLSALRPKDGFGITIQLPDSLASQTGGSNTSSSGSGLCLVKVYRDRKRPDFSFWVRKDTKASMASVLFKTWRHIAESPGFGGSLDEEMVWYSLMDSGDGHMTGQCTNHWDKLSGLLHARYANGKLQKEPLCAEDGVEDDSSSDSDENSPPNQPSQDPLVLKLYVCGRSSKKEPDFKSRLSVLKQMFDQFVNRILAYGYSTHLGLIQFDSTPKLAQKLSPVIENFRSTIQKLEHGGDTALWDALALARDQIQEYSAAYPDAKKRILCISDGMDTKSKVHTASELWKLLSADDIVVDSFCLGSDDNDDLRTVSYLTHGYKFHPRSLEQAMAICEMEPVLSQLERDVEDISASRRPPQVGRRRFTLDRFAQARREATAEIVTQDVFPKRIEHPGLRDNFFELKAISRQRFAETRKGASGPAATSASYIRTYRIMTEMQRIVADPHPHVDVYVSERDMCFWKVIMQGPPDSVYTSGTFVLYLHMEDAFPGIAPKARFVTPIYHPNVNRHGRICHSILDRNWTSDTSINMVISTIYGLLMQPDYSDPVNIVVTLDFHHDQVAFADMARDFIRKHASKTREEWRAEMLSGQDVVMT</sequence>
<feature type="compositionally biased region" description="Polar residues" evidence="3">
    <location>
        <begin position="123"/>
        <end position="133"/>
    </location>
</feature>
<evidence type="ECO:0000313" key="7">
    <source>
        <dbReference type="EMBL" id="KAK0652494.1"/>
    </source>
</evidence>
<dbReference type="SUPFAM" id="SSF53300">
    <property type="entry name" value="vWA-like"/>
    <property type="match status" value="1"/>
</dbReference>
<dbReference type="InterPro" id="IPR003613">
    <property type="entry name" value="Ubox_domain"/>
</dbReference>